<dbReference type="Pfam" id="PF13620">
    <property type="entry name" value="CarboxypepD_reg"/>
    <property type="match status" value="1"/>
</dbReference>
<dbReference type="SUPFAM" id="SSF49464">
    <property type="entry name" value="Carboxypeptidase regulatory domain-like"/>
    <property type="match status" value="1"/>
</dbReference>
<dbReference type="KEGG" id="aman:B6F84_03780"/>
<evidence type="ECO:0000256" key="1">
    <source>
        <dbReference type="SAM" id="Phobius"/>
    </source>
</evidence>
<dbReference type="OrthoDB" id="86287at2157"/>
<organism evidence="2 3">
    <name type="scientific">Acidianus manzaensis</name>
    <dbReference type="NCBI Taxonomy" id="282676"/>
    <lineage>
        <taxon>Archaea</taxon>
        <taxon>Thermoproteota</taxon>
        <taxon>Thermoprotei</taxon>
        <taxon>Sulfolobales</taxon>
        <taxon>Sulfolobaceae</taxon>
        <taxon>Acidianus</taxon>
    </lineage>
</organism>
<dbReference type="Pfam" id="PF12679">
    <property type="entry name" value="ABC2_membrane_2"/>
    <property type="match status" value="1"/>
</dbReference>
<keyword evidence="1" id="KW-0472">Membrane</keyword>
<feature type="transmembrane region" description="Helical" evidence="1">
    <location>
        <begin position="382"/>
        <end position="407"/>
    </location>
</feature>
<keyword evidence="1" id="KW-0812">Transmembrane</keyword>
<proteinExistence type="predicted"/>
<feature type="transmembrane region" description="Helical" evidence="1">
    <location>
        <begin position="302"/>
        <end position="321"/>
    </location>
</feature>
<dbReference type="InterPro" id="IPR008969">
    <property type="entry name" value="CarboxyPept-like_regulatory"/>
</dbReference>
<dbReference type="STRING" id="282676.B6F84_03780"/>
<dbReference type="GO" id="GO:0140359">
    <property type="term" value="F:ABC-type transporter activity"/>
    <property type="evidence" value="ECO:0007669"/>
    <property type="project" value="InterPro"/>
</dbReference>
<dbReference type="Proteomes" id="UP000193404">
    <property type="component" value="Chromosome"/>
</dbReference>
<dbReference type="GO" id="GO:0005886">
    <property type="term" value="C:plasma membrane"/>
    <property type="evidence" value="ECO:0007669"/>
    <property type="project" value="UniProtKB-SubCell"/>
</dbReference>
<feature type="transmembrane region" description="Helical" evidence="1">
    <location>
        <begin position="348"/>
        <end position="370"/>
    </location>
</feature>
<dbReference type="RefSeq" id="WP_148690999.1">
    <property type="nucleotide sequence ID" value="NZ_CP020477.1"/>
</dbReference>
<sequence length="511" mass="55785">MPNPFVYDFKRTFLRFSTIFFLIIFSLAGIGVSYLVFHFTISVNESTYVKINDVAVYFNNNGSSEIIGYVFNNLGNPIPNAKVQILNANATHIIATTNTNTSGYFKIESLPTSGYIRIIYNSQEINETYSPSVSVTTVNSSTTTHHHIFSLSAVTPSSSNSVSFSTTEFASAFTDASGSFAVYSFIIVNAHNGKADLIVASTEKNANLSYSFTNYPLYQPASIIVSASSQNSTVNSNVKTLAISNYIQTFTISVPSQPEYINFELVQNSTENGLTSLPLVSSLFYPHSSAFSSIVTSAISNAGIFASFFPILMFYLAYTILAKPRDSGALLFLLSKPVTRREIYTNRLLGGSLTGVVAALAYALVTYGVIDYLVFSVAGVSVPINVLLLSFAGIAIELVAFYSLVLMLPTFIKSAGANIGLSIFLYFLFGIIWDIFSIIIGGPSNSAKVSYELDYFNPFGIVTFAEYYIESPYTFTNSYGVIHLPLVILSSALWIIIPAIIGLQRIKKIDI</sequence>
<protein>
    <recommendedName>
        <fullName evidence="4">ABC transporter permease</fullName>
    </recommendedName>
</protein>
<gene>
    <name evidence="2" type="ORF">B6F84_03780</name>
</gene>
<name>A0A1W6JYB2_9CREN</name>
<dbReference type="PANTHER" id="PTHR43471">
    <property type="entry name" value="ABC TRANSPORTER PERMEASE"/>
    <property type="match status" value="1"/>
</dbReference>
<reference evidence="2 3" key="1">
    <citation type="submission" date="2017-03" db="EMBL/GenBank/DDBJ databases">
        <title>Sulfur activation and transportation mechanism of thermophilic Archaea Acidianus manzaensis YN-25.</title>
        <authorList>
            <person name="Ma Y."/>
            <person name="Yang Y."/>
            <person name="Xia J."/>
        </authorList>
    </citation>
    <scope>NUCLEOTIDE SEQUENCE [LARGE SCALE GENOMIC DNA]</scope>
    <source>
        <strain evidence="2 3">YN-25</strain>
    </source>
</reference>
<dbReference type="EMBL" id="CP020477">
    <property type="protein sequence ID" value="ARM75237.1"/>
    <property type="molecule type" value="Genomic_DNA"/>
</dbReference>
<dbReference type="Gene3D" id="2.60.40.1120">
    <property type="entry name" value="Carboxypeptidase-like, regulatory domain"/>
    <property type="match status" value="1"/>
</dbReference>
<keyword evidence="1" id="KW-1133">Transmembrane helix</keyword>
<feature type="transmembrane region" description="Helical" evidence="1">
    <location>
        <begin position="482"/>
        <end position="503"/>
    </location>
</feature>
<keyword evidence="3" id="KW-1185">Reference proteome</keyword>
<evidence type="ECO:0008006" key="4">
    <source>
        <dbReference type="Google" id="ProtNLM"/>
    </source>
</evidence>
<accession>A0A1W6JYB2</accession>
<evidence type="ECO:0000313" key="3">
    <source>
        <dbReference type="Proteomes" id="UP000193404"/>
    </source>
</evidence>
<feature type="transmembrane region" description="Helical" evidence="1">
    <location>
        <begin position="12"/>
        <end position="37"/>
    </location>
</feature>
<dbReference type="GeneID" id="41590011"/>
<feature type="transmembrane region" description="Helical" evidence="1">
    <location>
        <begin position="419"/>
        <end position="440"/>
    </location>
</feature>
<evidence type="ECO:0000313" key="2">
    <source>
        <dbReference type="EMBL" id="ARM75237.1"/>
    </source>
</evidence>
<dbReference type="AlphaFoldDB" id="A0A1W6JYB2"/>